<dbReference type="Pfam" id="PF03704">
    <property type="entry name" value="BTAD"/>
    <property type="match status" value="1"/>
</dbReference>
<comment type="similarity">
    <text evidence="1">Belongs to the AfsR/DnrI/RedD regulatory family.</text>
</comment>
<dbReference type="SUPFAM" id="SSF46894">
    <property type="entry name" value="C-terminal effector domain of the bipartite response regulators"/>
    <property type="match status" value="1"/>
</dbReference>
<comment type="caution">
    <text evidence="7">The sequence shown here is derived from an EMBL/GenBank/DDBJ whole genome shotgun (WGS) entry which is preliminary data.</text>
</comment>
<evidence type="ECO:0000256" key="2">
    <source>
        <dbReference type="ARBA" id="ARBA00023015"/>
    </source>
</evidence>
<reference evidence="7 8" key="1">
    <citation type="journal article" date="2019" name="Int. J. Syst. Evol. Microbiol.">
        <title>The Global Catalogue of Microorganisms (GCM) 10K type strain sequencing project: providing services to taxonomists for standard genome sequencing and annotation.</title>
        <authorList>
            <consortium name="The Broad Institute Genomics Platform"/>
            <consortium name="The Broad Institute Genome Sequencing Center for Infectious Disease"/>
            <person name="Wu L."/>
            <person name="Ma J."/>
        </authorList>
    </citation>
    <scope>NUCLEOTIDE SEQUENCE [LARGE SCALE GENOMIC DNA]</scope>
    <source>
        <strain evidence="7 8">JCM 15933</strain>
    </source>
</reference>
<accession>A0ABN2BHK8</accession>
<dbReference type="InterPro" id="IPR036388">
    <property type="entry name" value="WH-like_DNA-bd_sf"/>
</dbReference>
<evidence type="ECO:0000313" key="8">
    <source>
        <dbReference type="Proteomes" id="UP001501470"/>
    </source>
</evidence>
<dbReference type="Gene3D" id="1.25.40.10">
    <property type="entry name" value="Tetratricopeptide repeat domain"/>
    <property type="match status" value="1"/>
</dbReference>
<protein>
    <recommendedName>
        <fullName evidence="6">OmpR/PhoB-type domain-containing protein</fullName>
    </recommendedName>
</protein>
<dbReference type="PANTHER" id="PTHR35807">
    <property type="entry name" value="TRANSCRIPTIONAL REGULATOR REDD-RELATED"/>
    <property type="match status" value="1"/>
</dbReference>
<dbReference type="PANTHER" id="PTHR35807:SF1">
    <property type="entry name" value="TRANSCRIPTIONAL REGULATOR REDD"/>
    <property type="match status" value="1"/>
</dbReference>
<evidence type="ECO:0000256" key="5">
    <source>
        <dbReference type="PROSITE-ProRule" id="PRU01091"/>
    </source>
</evidence>
<feature type="domain" description="OmpR/PhoB-type" evidence="6">
    <location>
        <begin position="1"/>
        <end position="100"/>
    </location>
</feature>
<dbReference type="InterPro" id="IPR051677">
    <property type="entry name" value="AfsR-DnrI-RedD_regulator"/>
</dbReference>
<dbReference type="SMART" id="SM00862">
    <property type="entry name" value="Trans_reg_C"/>
    <property type="match status" value="1"/>
</dbReference>
<dbReference type="SUPFAM" id="SSF48452">
    <property type="entry name" value="TPR-like"/>
    <property type="match status" value="1"/>
</dbReference>
<evidence type="ECO:0000313" key="7">
    <source>
        <dbReference type="EMBL" id="GAA1539651.1"/>
    </source>
</evidence>
<name>A0ABN2BHK8_9ACTN</name>
<organism evidence="7 8">
    <name type="scientific">Dactylosporangium maewongense</name>
    <dbReference type="NCBI Taxonomy" id="634393"/>
    <lineage>
        <taxon>Bacteria</taxon>
        <taxon>Bacillati</taxon>
        <taxon>Actinomycetota</taxon>
        <taxon>Actinomycetes</taxon>
        <taxon>Micromonosporales</taxon>
        <taxon>Micromonosporaceae</taxon>
        <taxon>Dactylosporangium</taxon>
    </lineage>
</organism>
<keyword evidence="4" id="KW-0804">Transcription</keyword>
<evidence type="ECO:0000256" key="4">
    <source>
        <dbReference type="ARBA" id="ARBA00023163"/>
    </source>
</evidence>
<dbReference type="InterPro" id="IPR011990">
    <property type="entry name" value="TPR-like_helical_dom_sf"/>
</dbReference>
<dbReference type="InterPro" id="IPR001867">
    <property type="entry name" value="OmpR/PhoB-type_DNA-bd"/>
</dbReference>
<dbReference type="Gene3D" id="1.10.10.10">
    <property type="entry name" value="Winged helix-like DNA-binding domain superfamily/Winged helix DNA-binding domain"/>
    <property type="match status" value="1"/>
</dbReference>
<dbReference type="CDD" id="cd15831">
    <property type="entry name" value="BTAD"/>
    <property type="match status" value="1"/>
</dbReference>
<evidence type="ECO:0000259" key="6">
    <source>
        <dbReference type="PROSITE" id="PS51755"/>
    </source>
</evidence>
<evidence type="ECO:0000256" key="3">
    <source>
        <dbReference type="ARBA" id="ARBA00023125"/>
    </source>
</evidence>
<dbReference type="InterPro" id="IPR016032">
    <property type="entry name" value="Sig_transdc_resp-reg_C-effctor"/>
</dbReference>
<proteinExistence type="inferred from homology"/>
<dbReference type="Proteomes" id="UP001501470">
    <property type="component" value="Unassembled WGS sequence"/>
</dbReference>
<keyword evidence="3 5" id="KW-0238">DNA-binding</keyword>
<sequence>MDSHGGELHFRLLGPVQIEHRGRPVDLGPRRGERCLLGLLLLEATCGVLRMSRLQGLLWDDDPPERARRTVHTYVARLRSRLRPHDVQIVTHSTGYRIDVDPQRVDVHRFVAEIDRARALPDPAHRADALARALTLWRGPLLADVAGDDLRARVGLALEERRSLAIELRAQADLQCGRNDQVAAELTELTAQQPTRERLAELLMLAYYRAGRQADALEVYRRSWRYLHTELGVQPGWGLREVHTRILRSGPVQDLVDGRRATP</sequence>
<keyword evidence="2" id="KW-0805">Transcription regulation</keyword>
<keyword evidence="8" id="KW-1185">Reference proteome</keyword>
<gene>
    <name evidence="7" type="ORF">GCM10009827_068670</name>
</gene>
<dbReference type="EMBL" id="BAAAQD010000015">
    <property type="protein sequence ID" value="GAA1539651.1"/>
    <property type="molecule type" value="Genomic_DNA"/>
</dbReference>
<dbReference type="InterPro" id="IPR005158">
    <property type="entry name" value="BTAD"/>
</dbReference>
<feature type="DNA-binding region" description="OmpR/PhoB-type" evidence="5">
    <location>
        <begin position="1"/>
        <end position="100"/>
    </location>
</feature>
<dbReference type="PROSITE" id="PS51755">
    <property type="entry name" value="OMPR_PHOB"/>
    <property type="match status" value="1"/>
</dbReference>
<dbReference type="SMART" id="SM01043">
    <property type="entry name" value="BTAD"/>
    <property type="match status" value="1"/>
</dbReference>
<evidence type="ECO:0000256" key="1">
    <source>
        <dbReference type="ARBA" id="ARBA00005820"/>
    </source>
</evidence>